<name>A0A217ERF2_BPGO3</name>
<organism evidence="1 2">
    <name type="scientific">Bacillus phage vB_BsuM-Goe3</name>
    <dbReference type="NCBI Taxonomy" id="1933063"/>
    <lineage>
        <taxon>Viruses</taxon>
        <taxon>Duplodnaviria</taxon>
        <taxon>Heunggongvirae</taxon>
        <taxon>Uroviricota</taxon>
        <taxon>Caudoviricetes</taxon>
        <taxon>Herelleviridae</taxon>
        <taxon>Bastillevirinae</taxon>
        <taxon>Grisebachstrassevirus</taxon>
        <taxon>Grisebachstrassevirus goe3</taxon>
    </lineage>
</organism>
<protein>
    <submittedName>
        <fullName evidence="1">Uncharacterized protein</fullName>
    </submittedName>
</protein>
<evidence type="ECO:0000313" key="1">
    <source>
        <dbReference type="EMBL" id="APZ82689.1"/>
    </source>
</evidence>
<evidence type="ECO:0000313" key="2">
    <source>
        <dbReference type="Proteomes" id="UP000221795"/>
    </source>
</evidence>
<reference evidence="1" key="1">
    <citation type="journal article" date="2017" name="Viruses">
        <title>Characterization of Bacillus subtilis Viruses vB_BsuM-Goe2 and vB_BsuM-Goe3.</title>
        <authorList>
            <person name="Willms I.M."/>
            <person name="Hoppert M."/>
            <person name="Hertel R."/>
        </authorList>
    </citation>
    <scope>NUCLEOTIDE SEQUENCE [LARGE SCALE GENOMIC DNA]</scope>
</reference>
<sequence length="124" mass="14189">MNTNNEVLQELHNYFSEFATHELLTSSGQIINMTSDIISTICEGTGLEPDQLGAPLVISVKLLHLNENSTPQFIDHLIFPDVSFILEIRSVYYTNSWCYYPRIVPEEEWTSEHIHLVNSQSTDC</sequence>
<organismHost>
    <name type="scientific">Bacillus subtilis</name>
    <dbReference type="NCBI Taxonomy" id="1423"/>
</organismHost>
<dbReference type="Proteomes" id="UP000221795">
    <property type="component" value="Segment"/>
</dbReference>
<proteinExistence type="predicted"/>
<dbReference type="EMBL" id="KY368640">
    <property type="protein sequence ID" value="APZ82689.1"/>
    <property type="molecule type" value="Genomic_DNA"/>
</dbReference>
<accession>A0A217ERF2</accession>
<keyword evidence="2" id="KW-1185">Reference proteome</keyword>
<gene>
    <name evidence="1" type="ORF">Goe3_c22800</name>
</gene>